<evidence type="ECO:0000256" key="4">
    <source>
        <dbReference type="SAM" id="SignalP"/>
    </source>
</evidence>
<dbReference type="PROSITE" id="PS51257">
    <property type="entry name" value="PROKAR_LIPOPROTEIN"/>
    <property type="match status" value="1"/>
</dbReference>
<evidence type="ECO:0000313" key="6">
    <source>
        <dbReference type="EMBL" id="RNB80232.1"/>
    </source>
</evidence>
<dbReference type="AlphaFoldDB" id="A0A3M8CWM0"/>
<dbReference type="InterPro" id="IPR000914">
    <property type="entry name" value="SBP_5_dom"/>
</dbReference>
<dbReference type="CDD" id="cd08492">
    <property type="entry name" value="PBP2_NikA_DppA_OppA_like_15"/>
    <property type="match status" value="1"/>
</dbReference>
<dbReference type="PANTHER" id="PTHR30290:SF9">
    <property type="entry name" value="OLIGOPEPTIDE-BINDING PROTEIN APPA"/>
    <property type="match status" value="1"/>
</dbReference>
<reference evidence="6 7" key="1">
    <citation type="submission" date="2018-10" db="EMBL/GenBank/DDBJ databases">
        <title>Phylogenomics of Brevibacillus.</title>
        <authorList>
            <person name="Dunlap C."/>
        </authorList>
    </citation>
    <scope>NUCLEOTIDE SEQUENCE [LARGE SCALE GENOMIC DNA]</scope>
    <source>
        <strain evidence="6 7">JCM 15716</strain>
    </source>
</reference>
<evidence type="ECO:0000256" key="2">
    <source>
        <dbReference type="ARBA" id="ARBA00022448"/>
    </source>
</evidence>
<dbReference type="GO" id="GO:1904680">
    <property type="term" value="F:peptide transmembrane transporter activity"/>
    <property type="evidence" value="ECO:0007669"/>
    <property type="project" value="TreeGrafter"/>
</dbReference>
<evidence type="ECO:0000256" key="1">
    <source>
        <dbReference type="ARBA" id="ARBA00005695"/>
    </source>
</evidence>
<gene>
    <name evidence="6" type="ORF">EDM56_27915</name>
</gene>
<comment type="caution">
    <text evidence="6">The sequence shown here is derived from an EMBL/GenBank/DDBJ whole genome shotgun (WGS) entry which is preliminary data.</text>
</comment>
<protein>
    <submittedName>
        <fullName evidence="6">ABC transporter substrate-binding protein</fullName>
    </submittedName>
</protein>
<dbReference type="OrthoDB" id="9796817at2"/>
<dbReference type="Pfam" id="PF00496">
    <property type="entry name" value="SBP_bac_5"/>
    <property type="match status" value="1"/>
</dbReference>
<proteinExistence type="inferred from homology"/>
<evidence type="ECO:0000256" key="3">
    <source>
        <dbReference type="ARBA" id="ARBA00022729"/>
    </source>
</evidence>
<dbReference type="SUPFAM" id="SSF53850">
    <property type="entry name" value="Periplasmic binding protein-like II"/>
    <property type="match status" value="1"/>
</dbReference>
<sequence length="537" mass="59054">MRLIRALLVATLGLTAGCSQAAVTKPQPGQTASAPKTGGTITLAMTEEPDTLDMHASSMLAAEYVGGYMGGALLAVDEKTKQIIPSLATSYSVSEDGKTWTFTLRSGVVFHDGTPLTAQSYKETFERARSTEFVQQGAGAALSAIESITVPDDQTLVLHLKEPSAPLLSDLTVTGWSQPLSRKAIETAGKQYGRNPVGVGAWKFESWRPSESVTLIRNPDFHWADASAQNQGPVRPDKFVIRFIKNSQTMLAALDSGSLDIATNVPAKDAKKYKNSEKFTVLEQLKSGIGLFIEMNLKNEIFQDIRVRKAFNLAVNKEAIVQASLQGEGVPAYGPIGEAMFGYDPAIKEYAYSFNPEEAGKLLDEAGWKLNGKGVRERDGAPLKIHLLSIERFSHPAQLVQGMLKEIGVEVVIDTLEPAAMIQTAMSGNFDMTVMGFGATDPDTLFQYMHSSQRNGGSNFSNIDDKQIDTLLEKGRVTVNTDQRRQIYIDLQKRVVDQAYWIPIFTEKKFTIINQRVHDVRLHPFGYPILQDSWVEE</sequence>
<dbReference type="GO" id="GO:0015833">
    <property type="term" value="P:peptide transport"/>
    <property type="evidence" value="ECO:0007669"/>
    <property type="project" value="TreeGrafter"/>
</dbReference>
<dbReference type="RefSeq" id="WP_122921216.1">
    <property type="nucleotide sequence ID" value="NZ_RHHQ01000025.1"/>
</dbReference>
<name>A0A3M8CWM0_9BACL</name>
<organism evidence="6 7">
    <name type="scientific">Brevibacillus fluminis</name>
    <dbReference type="NCBI Taxonomy" id="511487"/>
    <lineage>
        <taxon>Bacteria</taxon>
        <taxon>Bacillati</taxon>
        <taxon>Bacillota</taxon>
        <taxon>Bacilli</taxon>
        <taxon>Bacillales</taxon>
        <taxon>Paenibacillaceae</taxon>
        <taxon>Brevibacillus</taxon>
    </lineage>
</organism>
<dbReference type="PIRSF" id="PIRSF002741">
    <property type="entry name" value="MppA"/>
    <property type="match status" value="1"/>
</dbReference>
<keyword evidence="2" id="KW-0813">Transport</keyword>
<feature type="signal peptide" evidence="4">
    <location>
        <begin position="1"/>
        <end position="21"/>
    </location>
</feature>
<keyword evidence="3 4" id="KW-0732">Signal</keyword>
<evidence type="ECO:0000259" key="5">
    <source>
        <dbReference type="Pfam" id="PF00496"/>
    </source>
</evidence>
<dbReference type="GO" id="GO:0042597">
    <property type="term" value="C:periplasmic space"/>
    <property type="evidence" value="ECO:0007669"/>
    <property type="project" value="UniProtKB-ARBA"/>
</dbReference>
<keyword evidence="7" id="KW-1185">Reference proteome</keyword>
<feature type="domain" description="Solute-binding protein family 5" evidence="5">
    <location>
        <begin position="83"/>
        <end position="453"/>
    </location>
</feature>
<comment type="similarity">
    <text evidence="1">Belongs to the bacterial solute-binding protein 5 family.</text>
</comment>
<dbReference type="Gene3D" id="3.40.190.10">
    <property type="entry name" value="Periplasmic binding protein-like II"/>
    <property type="match status" value="1"/>
</dbReference>
<feature type="chain" id="PRO_5018045018" evidence="4">
    <location>
        <begin position="22"/>
        <end position="537"/>
    </location>
</feature>
<dbReference type="PANTHER" id="PTHR30290">
    <property type="entry name" value="PERIPLASMIC BINDING COMPONENT OF ABC TRANSPORTER"/>
    <property type="match status" value="1"/>
</dbReference>
<dbReference type="Proteomes" id="UP000271031">
    <property type="component" value="Unassembled WGS sequence"/>
</dbReference>
<accession>A0A3M8CWM0</accession>
<dbReference type="InterPro" id="IPR030678">
    <property type="entry name" value="Peptide/Ni-bd"/>
</dbReference>
<dbReference type="GO" id="GO:0043190">
    <property type="term" value="C:ATP-binding cassette (ABC) transporter complex"/>
    <property type="evidence" value="ECO:0007669"/>
    <property type="project" value="InterPro"/>
</dbReference>
<dbReference type="Gene3D" id="3.10.105.10">
    <property type="entry name" value="Dipeptide-binding Protein, Domain 3"/>
    <property type="match status" value="1"/>
</dbReference>
<dbReference type="EMBL" id="RHHQ01000025">
    <property type="protein sequence ID" value="RNB80232.1"/>
    <property type="molecule type" value="Genomic_DNA"/>
</dbReference>
<evidence type="ECO:0000313" key="7">
    <source>
        <dbReference type="Proteomes" id="UP000271031"/>
    </source>
</evidence>
<dbReference type="InterPro" id="IPR039424">
    <property type="entry name" value="SBP_5"/>
</dbReference>